<comment type="similarity">
    <text evidence="2">Belongs to the CDP-glycerol glycerophosphotransferase family.</text>
</comment>
<dbReference type="InterPro" id="IPR043149">
    <property type="entry name" value="TagF_N"/>
</dbReference>
<keyword evidence="3" id="KW-1003">Cell membrane</keyword>
<keyword evidence="6" id="KW-0472">Membrane</keyword>
<dbReference type="EMBL" id="QRHO01000020">
    <property type="protein sequence ID" value="RHF81820.1"/>
    <property type="molecule type" value="Genomic_DNA"/>
</dbReference>
<dbReference type="GO" id="GO:0047355">
    <property type="term" value="F:CDP-glycerol glycerophosphotransferase activity"/>
    <property type="evidence" value="ECO:0007669"/>
    <property type="project" value="InterPro"/>
</dbReference>
<keyword evidence="5" id="KW-0777">Teichoic acid biosynthesis</keyword>
<proteinExistence type="inferred from homology"/>
<accession>A0A414QM36</accession>
<evidence type="ECO:0000256" key="6">
    <source>
        <dbReference type="ARBA" id="ARBA00023136"/>
    </source>
</evidence>
<dbReference type="InterPro" id="IPR007554">
    <property type="entry name" value="Glycerophosphate_synth"/>
</dbReference>
<dbReference type="PANTHER" id="PTHR37316">
    <property type="entry name" value="TEICHOIC ACID GLYCEROL-PHOSPHATE PRIMASE"/>
    <property type="match status" value="1"/>
</dbReference>
<dbReference type="Gene3D" id="3.40.50.12580">
    <property type="match status" value="1"/>
</dbReference>
<evidence type="ECO:0000256" key="2">
    <source>
        <dbReference type="ARBA" id="ARBA00010488"/>
    </source>
</evidence>
<dbReference type="PANTHER" id="PTHR37316:SF3">
    <property type="entry name" value="TEICHOIC ACID GLYCEROL-PHOSPHATE TRANSFERASE"/>
    <property type="match status" value="1"/>
</dbReference>
<dbReference type="InterPro" id="IPR043148">
    <property type="entry name" value="TagF_C"/>
</dbReference>
<comment type="caution">
    <text evidence="7">The sequence shown here is derived from an EMBL/GenBank/DDBJ whole genome shotgun (WGS) entry which is preliminary data.</text>
</comment>
<reference evidence="7 8" key="1">
    <citation type="submission" date="2018-08" db="EMBL/GenBank/DDBJ databases">
        <title>A genome reference for cultivated species of the human gut microbiota.</title>
        <authorList>
            <person name="Zou Y."/>
            <person name="Xue W."/>
            <person name="Luo G."/>
        </authorList>
    </citation>
    <scope>NUCLEOTIDE SEQUENCE [LARGE SCALE GENOMIC DNA]</scope>
    <source>
        <strain evidence="7 8">AM23-3</strain>
    </source>
</reference>
<keyword evidence="4 7" id="KW-0808">Transferase</keyword>
<protein>
    <submittedName>
        <fullName evidence="7">Glycerophosphotransferase</fullName>
    </submittedName>
</protein>
<name>A0A414QM36_9FIRM</name>
<dbReference type="InterPro" id="IPR051612">
    <property type="entry name" value="Teichoic_Acid_Biosynth"/>
</dbReference>
<dbReference type="Proteomes" id="UP000284579">
    <property type="component" value="Unassembled WGS sequence"/>
</dbReference>
<evidence type="ECO:0000313" key="7">
    <source>
        <dbReference type="EMBL" id="RHF81820.1"/>
    </source>
</evidence>
<organism evidence="7 8">
    <name type="scientific">Coprococcus comes</name>
    <dbReference type="NCBI Taxonomy" id="410072"/>
    <lineage>
        <taxon>Bacteria</taxon>
        <taxon>Bacillati</taxon>
        <taxon>Bacillota</taxon>
        <taxon>Clostridia</taxon>
        <taxon>Lachnospirales</taxon>
        <taxon>Lachnospiraceae</taxon>
        <taxon>Coprococcus</taxon>
    </lineage>
</organism>
<dbReference type="GO" id="GO:0019350">
    <property type="term" value="P:teichoic acid biosynthetic process"/>
    <property type="evidence" value="ECO:0007669"/>
    <property type="project" value="UniProtKB-KW"/>
</dbReference>
<dbReference type="Pfam" id="PF04464">
    <property type="entry name" value="Glyphos_transf"/>
    <property type="match status" value="1"/>
</dbReference>
<evidence type="ECO:0000256" key="3">
    <source>
        <dbReference type="ARBA" id="ARBA00022475"/>
    </source>
</evidence>
<sequence length="392" mass="46386">MKTEIIKKYLRKTIVYRKVKQGIISLLYIFPIDDKKIVFDNFEGKGFGDDPKYIAEELLQRNLDLKMIWVTRNVQINLPDKICAVKYGTIRAAYHWITAKVWVDNVKSTIRPAKRKGQYYIQTWHSTLGFKKNEQDAPKLPARYIKQAMKDGKQIDLMYSDNEFRCEKYRNSFWYYGEVIKCDVPRMEILLHDNCAVKNKVRDELKIEHEKRIVLYAPTFRKKTNNAIYKVDASSICQVLKERFGYQYEFIMRLHPNESDYAKEITQELGVIDATGYPDMQELLAAVDILITDYSGCMFDFGFARKPVFLLAKDVDEYLREEREWYFKLNDVPFDLAQSERELENNILKFDEHKYRILCDEFEKKIGFVDSGMGAKVLADRIIKQMKKENIC</sequence>
<gene>
    <name evidence="7" type="ORF">DW656_12750</name>
</gene>
<evidence type="ECO:0000256" key="5">
    <source>
        <dbReference type="ARBA" id="ARBA00022944"/>
    </source>
</evidence>
<evidence type="ECO:0000256" key="4">
    <source>
        <dbReference type="ARBA" id="ARBA00022679"/>
    </source>
</evidence>
<comment type="subcellular location">
    <subcellularLocation>
        <location evidence="1">Cell membrane</location>
        <topology evidence="1">Peripheral membrane protein</topology>
    </subcellularLocation>
</comment>
<dbReference type="AlphaFoldDB" id="A0A414QM36"/>
<dbReference type="Gene3D" id="3.40.50.11820">
    <property type="match status" value="1"/>
</dbReference>
<dbReference type="GO" id="GO:0005886">
    <property type="term" value="C:plasma membrane"/>
    <property type="evidence" value="ECO:0007669"/>
    <property type="project" value="UniProtKB-SubCell"/>
</dbReference>
<dbReference type="SUPFAM" id="SSF53756">
    <property type="entry name" value="UDP-Glycosyltransferase/glycogen phosphorylase"/>
    <property type="match status" value="1"/>
</dbReference>
<evidence type="ECO:0000313" key="8">
    <source>
        <dbReference type="Proteomes" id="UP000284579"/>
    </source>
</evidence>
<evidence type="ECO:0000256" key="1">
    <source>
        <dbReference type="ARBA" id="ARBA00004202"/>
    </source>
</evidence>